<gene>
    <name evidence="3" type="ORF">ACFOFO_13385</name>
</gene>
<reference evidence="4" key="1">
    <citation type="journal article" date="2019" name="Int. J. Syst. Evol. Microbiol.">
        <title>The Global Catalogue of Microorganisms (GCM) 10K type strain sequencing project: providing services to taxonomists for standard genome sequencing and annotation.</title>
        <authorList>
            <consortium name="The Broad Institute Genomics Platform"/>
            <consortium name="The Broad Institute Genome Sequencing Center for Infectious Disease"/>
            <person name="Wu L."/>
            <person name="Ma J."/>
        </authorList>
    </citation>
    <scope>NUCLEOTIDE SEQUENCE [LARGE SCALE GENOMIC DNA]</scope>
    <source>
        <strain evidence="4">KCTC 42986</strain>
    </source>
</reference>
<evidence type="ECO:0000259" key="1">
    <source>
        <dbReference type="PROSITE" id="PS51707"/>
    </source>
</evidence>
<dbReference type="RefSeq" id="WP_390323554.1">
    <property type="nucleotide sequence ID" value="NZ_JBHRTP010000040.1"/>
</dbReference>
<dbReference type="Proteomes" id="UP001595530">
    <property type="component" value="Unassembled WGS sequence"/>
</dbReference>
<keyword evidence="4" id="KW-1185">Reference proteome</keyword>
<evidence type="ECO:0000313" key="4">
    <source>
        <dbReference type="Proteomes" id="UP001595530"/>
    </source>
</evidence>
<dbReference type="PANTHER" id="PTHR39569:SF1">
    <property type="entry name" value="INORGANIC TRIPHOSPHATASE"/>
    <property type="match status" value="1"/>
</dbReference>
<comment type="caution">
    <text evidence="3">The sequence shown here is derived from an EMBL/GenBank/DDBJ whole genome shotgun (WGS) entry which is preliminary data.</text>
</comment>
<dbReference type="Pfam" id="PF01928">
    <property type="entry name" value="CYTH"/>
    <property type="match status" value="1"/>
</dbReference>
<dbReference type="InterPro" id="IPR023577">
    <property type="entry name" value="CYTH_domain"/>
</dbReference>
<dbReference type="InterPro" id="IPR033469">
    <property type="entry name" value="CYTH-like_dom_sf"/>
</dbReference>
<feature type="domain" description="CYTH" evidence="1">
    <location>
        <begin position="1"/>
        <end position="208"/>
    </location>
</feature>
<dbReference type="CDD" id="cd07756">
    <property type="entry name" value="CYTH-like_Pase_CHAD"/>
    <property type="match status" value="1"/>
</dbReference>
<dbReference type="Gene3D" id="1.40.20.10">
    <property type="entry name" value="CHAD domain"/>
    <property type="match status" value="1"/>
</dbReference>
<dbReference type="Pfam" id="PF05235">
    <property type="entry name" value="CHAD"/>
    <property type="match status" value="1"/>
</dbReference>
<dbReference type="SUPFAM" id="SSF55154">
    <property type="entry name" value="CYTH-like phosphatases"/>
    <property type="match status" value="1"/>
</dbReference>
<proteinExistence type="predicted"/>
<dbReference type="PROSITE" id="PS51707">
    <property type="entry name" value="CYTH"/>
    <property type="match status" value="1"/>
</dbReference>
<sequence>MEIELKLLLDPADVAAFRRHPLLKQHAIAKPRVQQLSSIYFDTPDLHFRRHDAALRVRQVNRDWIQTLKGGGQVAAGLHQRQEWESHVNGAHPDLAVLSDLVGHGTGWAKILATPALTDRLVPIFTTKFRRTVWLLRLARGAEVELALDQGEVQHGATRVPISEVELELKSGDPGELFDLALQLQNAVPLRVGNISKAERGYALYAPQPPAVVKAARLELSSKLTVEQGFQIIVGNCLTQVQGNETGVAQGSDPESVHQMRVGLRRLRSALGLFAQVAPCPAALQAELNWLATELGAARDWEVFAGSTLTVVASACPDEPDLSQLQQAALAVAQENRQQAAAAVGSVRYAHLLLSLGGWTQGTRWRDLLADPERALAAPLAEFAAQTLTLCHGKLKKRGKRLRDGTPQVRHRVRIAAKKVRYATEFFQSLYPAKWARPFVEALTTLQDALGWLNDAAVAQGLLRHLAHSHPDVAYSAGFVRGYLSVSTERDVRKLGKLWQQFAQMNCKWDKTMDLSLWRSRRCGRRVA</sequence>
<dbReference type="InterPro" id="IPR039013">
    <property type="entry name" value="YgiF"/>
</dbReference>
<accession>A0ABV7F1K7</accession>
<dbReference type="InterPro" id="IPR007899">
    <property type="entry name" value="CHAD_dom"/>
</dbReference>
<dbReference type="Gene3D" id="2.40.320.10">
    <property type="entry name" value="Hypothetical Protein Pfu-838710-001"/>
    <property type="match status" value="1"/>
</dbReference>
<dbReference type="InterPro" id="IPR038186">
    <property type="entry name" value="CHAD_dom_sf"/>
</dbReference>
<evidence type="ECO:0000313" key="3">
    <source>
        <dbReference type="EMBL" id="MFC3108939.1"/>
    </source>
</evidence>
<name>A0ABV7F1K7_9BURK</name>
<feature type="domain" description="CHAD" evidence="2">
    <location>
        <begin position="223"/>
        <end position="510"/>
    </location>
</feature>
<dbReference type="SMART" id="SM01118">
    <property type="entry name" value="CYTH"/>
    <property type="match status" value="1"/>
</dbReference>
<dbReference type="PANTHER" id="PTHR39569">
    <property type="entry name" value="INORGANIC TRIPHOSPHATASE"/>
    <property type="match status" value="1"/>
</dbReference>
<dbReference type="EMBL" id="JBHRTP010000040">
    <property type="protein sequence ID" value="MFC3108939.1"/>
    <property type="molecule type" value="Genomic_DNA"/>
</dbReference>
<evidence type="ECO:0000259" key="2">
    <source>
        <dbReference type="PROSITE" id="PS51708"/>
    </source>
</evidence>
<organism evidence="3 4">
    <name type="scientific">Undibacterium arcticum</name>
    <dbReference type="NCBI Taxonomy" id="1762892"/>
    <lineage>
        <taxon>Bacteria</taxon>
        <taxon>Pseudomonadati</taxon>
        <taxon>Pseudomonadota</taxon>
        <taxon>Betaproteobacteria</taxon>
        <taxon>Burkholderiales</taxon>
        <taxon>Oxalobacteraceae</taxon>
        <taxon>Undibacterium</taxon>
    </lineage>
</organism>
<protein>
    <submittedName>
        <fullName evidence="3">CHAD domain-containing protein</fullName>
    </submittedName>
</protein>
<dbReference type="PROSITE" id="PS51708">
    <property type="entry name" value="CHAD"/>
    <property type="match status" value="1"/>
</dbReference>
<dbReference type="SMART" id="SM00880">
    <property type="entry name" value="CHAD"/>
    <property type="match status" value="1"/>
</dbReference>